<dbReference type="RefSeq" id="WP_211598627.1">
    <property type="nucleotide sequence ID" value="NZ_JAGRQI010000016.1"/>
</dbReference>
<feature type="transmembrane region" description="Helical" evidence="1">
    <location>
        <begin position="52"/>
        <end position="70"/>
    </location>
</feature>
<accession>A0AAW8CRF9</accession>
<feature type="transmembrane region" description="Helical" evidence="1">
    <location>
        <begin position="153"/>
        <end position="173"/>
    </location>
</feature>
<feature type="transmembrane region" description="Helical" evidence="1">
    <location>
        <begin position="185"/>
        <end position="205"/>
    </location>
</feature>
<reference evidence="2" key="1">
    <citation type="journal article" date="2023" name="Front. Microbiol.">
        <title>Phylogeography and host specificity of Pasteurellaceae pathogenic to sea-farmed fish in the north-east Atlantic.</title>
        <authorList>
            <person name="Gulla S."/>
            <person name="Colquhoun D.J."/>
            <person name="Olsen A.B."/>
            <person name="Spilsberg B."/>
            <person name="Lagesen K."/>
            <person name="Aakesson C.P."/>
            <person name="Strom S."/>
            <person name="Manji F."/>
            <person name="Birkbeck T.H."/>
            <person name="Nilsen H.K."/>
        </authorList>
    </citation>
    <scope>NUCLEOTIDE SEQUENCE</scope>
    <source>
        <strain evidence="2">VIB1234</strain>
    </source>
</reference>
<dbReference type="InterPro" id="IPR025238">
    <property type="entry name" value="DUF4184"/>
</dbReference>
<gene>
    <name evidence="2" type="ORF">QJU78_07615</name>
</gene>
<evidence type="ECO:0000313" key="3">
    <source>
        <dbReference type="Proteomes" id="UP001230466"/>
    </source>
</evidence>
<evidence type="ECO:0000256" key="1">
    <source>
        <dbReference type="SAM" id="Phobius"/>
    </source>
</evidence>
<feature type="transmembrane region" description="Helical" evidence="1">
    <location>
        <begin position="106"/>
        <end position="123"/>
    </location>
</feature>
<keyword evidence="1" id="KW-1133">Transmembrane helix</keyword>
<feature type="transmembrane region" description="Helical" evidence="1">
    <location>
        <begin position="211"/>
        <end position="232"/>
    </location>
</feature>
<organism evidence="2 3">
    <name type="scientific">Pasteurella atlantica</name>
    <dbReference type="NCBI Taxonomy" id="2827233"/>
    <lineage>
        <taxon>Bacteria</taxon>
        <taxon>Pseudomonadati</taxon>
        <taxon>Pseudomonadota</taxon>
        <taxon>Gammaproteobacteria</taxon>
        <taxon>Pasteurellales</taxon>
        <taxon>Pasteurellaceae</taxon>
        <taxon>Pasteurella</taxon>
    </lineage>
</organism>
<name>A0AAW8CRF9_9PAST</name>
<keyword evidence="1" id="KW-0472">Membrane</keyword>
<dbReference type="AlphaFoldDB" id="A0AAW8CRF9"/>
<dbReference type="Pfam" id="PF13803">
    <property type="entry name" value="DUF4184"/>
    <property type="match status" value="1"/>
</dbReference>
<sequence>MPFTFSHPAIVLPLKNILGRHVSLIALIIGSLTPDFEYFLRMKMYGEYGHTFYGVLGFDLPLGLILYLIFHRIIKKPLIENSPRFIQGRLAIFKNDDGFGYFKRHYFIVIFSIIIGAYSHLFWDLFTHHNTCLVNYFELHQTIANTTIPFFKLLQHLSSVVGMLFIFSYLLMMKQAPCQYTQPKLSFWFKMIILASSIFIIRIYFLQNLTQYGDIIVSGIASGIVALIIVCLNEKLKIKKSP</sequence>
<proteinExistence type="predicted"/>
<protein>
    <submittedName>
        <fullName evidence="2">DUF4184 family protein</fullName>
    </submittedName>
</protein>
<evidence type="ECO:0000313" key="2">
    <source>
        <dbReference type="EMBL" id="MDP8187633.1"/>
    </source>
</evidence>
<dbReference type="Proteomes" id="UP001230466">
    <property type="component" value="Unassembled WGS sequence"/>
</dbReference>
<comment type="caution">
    <text evidence="2">The sequence shown here is derived from an EMBL/GenBank/DDBJ whole genome shotgun (WGS) entry which is preliminary data.</text>
</comment>
<dbReference type="EMBL" id="JASAYJ010000015">
    <property type="protein sequence ID" value="MDP8187633.1"/>
    <property type="molecule type" value="Genomic_DNA"/>
</dbReference>
<keyword evidence="1" id="KW-0812">Transmembrane</keyword>